<proteinExistence type="predicted"/>
<dbReference type="OrthoDB" id="4375220at2"/>
<dbReference type="RefSeq" id="WP_055579386.1">
    <property type="nucleotide sequence ID" value="NZ_LKTM01000307.1"/>
</dbReference>
<accession>A0A0Q2QDE7</accession>
<gene>
    <name evidence="1" type="ORF">AO501_23735</name>
</gene>
<dbReference type="AlphaFoldDB" id="A0A0Q2QDE7"/>
<sequence>MPYPFWRTKREPYWGELEQASVPFVERVRGELRHLREWAETYRDADIWVECRLKPFAPGISAVRLIAHRAGEAGFVAVQRPEAEVVEAVRGVDWTRGVVVWVRIGGTVLRRRRGLA</sequence>
<reference evidence="1 2" key="1">
    <citation type="submission" date="2015-10" db="EMBL/GenBank/DDBJ databases">
        <title>Mycobacterium gordonae draft genome assembly.</title>
        <authorList>
            <person name="Ustinova V."/>
            <person name="Smirnova T."/>
            <person name="Blagodatskikh K."/>
            <person name="Varlamov D."/>
            <person name="Larionova E."/>
            <person name="Chernousova L."/>
        </authorList>
    </citation>
    <scope>NUCLEOTIDE SEQUENCE [LARGE SCALE GENOMIC DNA]</scope>
    <source>
        <strain evidence="1 2">CTRI 14-8773</strain>
    </source>
</reference>
<organism evidence="1 2">
    <name type="scientific">Mycobacterium gordonae</name>
    <dbReference type="NCBI Taxonomy" id="1778"/>
    <lineage>
        <taxon>Bacteria</taxon>
        <taxon>Bacillati</taxon>
        <taxon>Actinomycetota</taxon>
        <taxon>Actinomycetes</taxon>
        <taxon>Mycobacteriales</taxon>
        <taxon>Mycobacteriaceae</taxon>
        <taxon>Mycobacterium</taxon>
    </lineage>
</organism>
<name>A0A0Q2QDE7_MYCGO</name>
<dbReference type="Proteomes" id="UP000051677">
    <property type="component" value="Unassembled WGS sequence"/>
</dbReference>
<evidence type="ECO:0000313" key="1">
    <source>
        <dbReference type="EMBL" id="KQH77725.1"/>
    </source>
</evidence>
<protein>
    <submittedName>
        <fullName evidence="1">Uncharacterized protein</fullName>
    </submittedName>
</protein>
<evidence type="ECO:0000313" key="2">
    <source>
        <dbReference type="Proteomes" id="UP000051677"/>
    </source>
</evidence>
<dbReference type="EMBL" id="LKTM01000307">
    <property type="protein sequence ID" value="KQH77725.1"/>
    <property type="molecule type" value="Genomic_DNA"/>
</dbReference>
<comment type="caution">
    <text evidence="1">The sequence shown here is derived from an EMBL/GenBank/DDBJ whole genome shotgun (WGS) entry which is preliminary data.</text>
</comment>